<proteinExistence type="inferred from homology"/>
<evidence type="ECO:0000313" key="6">
    <source>
        <dbReference type="EMBL" id="PWR22296.1"/>
    </source>
</evidence>
<dbReference type="InterPro" id="IPR036188">
    <property type="entry name" value="FAD/NAD-bd_sf"/>
</dbReference>
<dbReference type="PANTHER" id="PTHR43563">
    <property type="entry name" value="AMINE OXIDASE"/>
    <property type="match status" value="1"/>
</dbReference>
<feature type="domain" description="Amine oxidase" evidence="5">
    <location>
        <begin position="19"/>
        <end position="452"/>
    </location>
</feature>
<dbReference type="Gene3D" id="3.90.660.10">
    <property type="match status" value="1"/>
</dbReference>
<accession>A0A317E7R8</accession>
<keyword evidence="3" id="KW-0560">Oxidoreductase</keyword>
<dbReference type="PANTHER" id="PTHR43563:SF1">
    <property type="entry name" value="AMINE OXIDASE [FLAVIN-CONTAINING] B"/>
    <property type="match status" value="1"/>
</dbReference>
<dbReference type="EMBL" id="QGLF01000002">
    <property type="protein sequence ID" value="PWR22296.1"/>
    <property type="molecule type" value="Genomic_DNA"/>
</dbReference>
<dbReference type="InterPro" id="IPR001613">
    <property type="entry name" value="Flavin_amine_oxidase"/>
</dbReference>
<feature type="binding site" evidence="4">
    <location>
        <position position="239"/>
    </location>
    <ligand>
        <name>FAD</name>
        <dbReference type="ChEBI" id="CHEBI:57692"/>
    </ligand>
</feature>
<name>A0A317E7R8_9PROT</name>
<feature type="binding site" evidence="4">
    <location>
        <position position="428"/>
    </location>
    <ligand>
        <name>FAD</name>
        <dbReference type="ChEBI" id="CHEBI:57692"/>
    </ligand>
</feature>
<dbReference type="SUPFAM" id="SSF54373">
    <property type="entry name" value="FAD-linked reductases, C-terminal domain"/>
    <property type="match status" value="1"/>
</dbReference>
<dbReference type="RefSeq" id="WP_109920940.1">
    <property type="nucleotide sequence ID" value="NZ_QGLF01000002.1"/>
</dbReference>
<dbReference type="Pfam" id="PF01593">
    <property type="entry name" value="Amino_oxidase"/>
    <property type="match status" value="1"/>
</dbReference>
<reference evidence="7" key="1">
    <citation type="submission" date="2018-05" db="EMBL/GenBank/DDBJ databases">
        <title>Zavarzinia sp. HR-AS.</title>
        <authorList>
            <person name="Lee Y."/>
            <person name="Jeon C.O."/>
        </authorList>
    </citation>
    <scope>NUCLEOTIDE SEQUENCE [LARGE SCALE GENOMIC DNA]</scope>
    <source>
        <strain evidence="7">DSM 1231</strain>
    </source>
</reference>
<dbReference type="PRINTS" id="PR00757">
    <property type="entry name" value="AMINEOXDASEF"/>
</dbReference>
<feature type="binding site" evidence="4">
    <location>
        <position position="345"/>
    </location>
    <ligand>
        <name>substrate</name>
    </ligand>
</feature>
<protein>
    <submittedName>
        <fullName evidence="6">Oxidoreductase</fullName>
    </submittedName>
</protein>
<sequence length="464" mass="49054">MQHDISDATVDVCVIGAGFAGLSAARALVAAGRAVRVIEARDRVGGRTKPGMVAGHRVDLGGQWVGPDHRRLRALAARHGIATEPQFETGAKLIEFGGTVKRYEGLIPAIPLLALIETDRVMKRIERMAAALSASAPWAAAGAADLDRDTVDAWLARHVRTAGARALMAIAVRAVFSAEPAEISMLFFLAYIRASGGLEPLISVRGGAQQDRFRGGLHALSEALADEVGRERLRLGRPVAALEQDAAGVTVHGGGEAPLRCRRAIVTVPLALLPRLQVSPPWPSLRQGLAQRSPMGSVIKCHVAYRTPFWRARGLSGEAVSDRGPFSPIFDGTPEGAGEGILTGFLEGEATRRFTARTPEARRAAVIATLTRLFGPEAAHPIDYAENDWLAEDWSGGCYAGLMAPATLTGFGPVIREAAGRIHFAGTETAIEATGYVEGALESGERAAIEVLAALNQDALNTVS</sequence>
<dbReference type="OrthoDB" id="9790035at2"/>
<dbReference type="GO" id="GO:0016491">
    <property type="term" value="F:oxidoreductase activity"/>
    <property type="evidence" value="ECO:0007669"/>
    <property type="project" value="UniProtKB-KW"/>
</dbReference>
<feature type="binding site" evidence="4">
    <location>
        <begin position="39"/>
        <end position="40"/>
    </location>
    <ligand>
        <name>FAD</name>
        <dbReference type="ChEBI" id="CHEBI:57692"/>
    </ligand>
</feature>
<evidence type="ECO:0000313" key="7">
    <source>
        <dbReference type="Proteomes" id="UP000246077"/>
    </source>
</evidence>
<dbReference type="Gene3D" id="1.10.405.10">
    <property type="entry name" value="Guanine Nucleotide Dissociation Inhibitor, domain 1"/>
    <property type="match status" value="1"/>
</dbReference>
<evidence type="ECO:0000259" key="5">
    <source>
        <dbReference type="Pfam" id="PF01593"/>
    </source>
</evidence>
<comment type="caution">
    <text evidence="6">The sequence shown here is derived from an EMBL/GenBank/DDBJ whole genome shotgun (WGS) entry which is preliminary data.</text>
</comment>
<gene>
    <name evidence="6" type="ORF">DKG75_10090</name>
</gene>
<dbReference type="Proteomes" id="UP000246077">
    <property type="component" value="Unassembled WGS sequence"/>
</dbReference>
<dbReference type="SUPFAM" id="SSF51905">
    <property type="entry name" value="FAD/NAD(P)-binding domain"/>
    <property type="match status" value="1"/>
</dbReference>
<dbReference type="InterPro" id="IPR050703">
    <property type="entry name" value="Flavin_MAO"/>
</dbReference>
<keyword evidence="7" id="KW-1185">Reference proteome</keyword>
<dbReference type="AlphaFoldDB" id="A0A317E7R8"/>
<organism evidence="6 7">
    <name type="scientific">Zavarzinia compransoris</name>
    <dbReference type="NCBI Taxonomy" id="1264899"/>
    <lineage>
        <taxon>Bacteria</taxon>
        <taxon>Pseudomonadati</taxon>
        <taxon>Pseudomonadota</taxon>
        <taxon>Alphaproteobacteria</taxon>
        <taxon>Rhodospirillales</taxon>
        <taxon>Zavarziniaceae</taxon>
        <taxon>Zavarzinia</taxon>
    </lineage>
</organism>
<evidence type="ECO:0000256" key="4">
    <source>
        <dbReference type="PIRSR" id="PIRSR601613-1"/>
    </source>
</evidence>
<evidence type="ECO:0000256" key="2">
    <source>
        <dbReference type="ARBA" id="ARBA00005995"/>
    </source>
</evidence>
<comment type="similarity">
    <text evidence="2">Belongs to the flavin monoamine oxidase family.</text>
</comment>
<dbReference type="Gene3D" id="3.50.50.60">
    <property type="entry name" value="FAD/NAD(P)-binding domain"/>
    <property type="match status" value="1"/>
</dbReference>
<evidence type="ECO:0000256" key="1">
    <source>
        <dbReference type="ARBA" id="ARBA00001974"/>
    </source>
</evidence>
<evidence type="ECO:0000256" key="3">
    <source>
        <dbReference type="ARBA" id="ARBA00023002"/>
    </source>
</evidence>
<dbReference type="InterPro" id="IPR002937">
    <property type="entry name" value="Amino_oxidase"/>
</dbReference>
<comment type="cofactor">
    <cofactor evidence="1">
        <name>FAD</name>
        <dbReference type="ChEBI" id="CHEBI:57692"/>
    </cofactor>
</comment>